<evidence type="ECO:0008006" key="3">
    <source>
        <dbReference type="Google" id="ProtNLM"/>
    </source>
</evidence>
<name>A0A9W6B5R0_9FLAO</name>
<evidence type="ECO:0000313" key="2">
    <source>
        <dbReference type="Proteomes" id="UP001143545"/>
    </source>
</evidence>
<accession>A0A9W6B5R0</accession>
<protein>
    <recommendedName>
        <fullName evidence="3">DUF1569 domain-containing protein</fullName>
    </recommendedName>
</protein>
<proteinExistence type="predicted"/>
<dbReference type="Proteomes" id="UP001143545">
    <property type="component" value="Unassembled WGS sequence"/>
</dbReference>
<comment type="caution">
    <text evidence="1">The sequence shown here is derived from an EMBL/GenBank/DDBJ whole genome shotgun (WGS) entry which is preliminary data.</text>
</comment>
<dbReference type="RefSeq" id="WP_281755131.1">
    <property type="nucleotide sequence ID" value="NZ_BRVP01000016.1"/>
</dbReference>
<reference evidence="1" key="1">
    <citation type="submission" date="2022-07" db="EMBL/GenBank/DDBJ databases">
        <title>Taxonomy of Novel Oxalotrophic and Methylotrophic Bacteria.</title>
        <authorList>
            <person name="Sahin N."/>
            <person name="Tani A."/>
        </authorList>
    </citation>
    <scope>NUCLEOTIDE SEQUENCE</scope>
    <source>
        <strain evidence="1">AM327</strain>
    </source>
</reference>
<keyword evidence="2" id="KW-1185">Reference proteome</keyword>
<dbReference type="AlphaFoldDB" id="A0A9W6B5R0"/>
<gene>
    <name evidence="1" type="ORF">NBRC110019_23520</name>
</gene>
<dbReference type="InterPro" id="IPR011463">
    <property type="entry name" value="DUF1569"/>
</dbReference>
<dbReference type="Pfam" id="PF07606">
    <property type="entry name" value="DUF1569"/>
    <property type="match status" value="1"/>
</dbReference>
<dbReference type="EMBL" id="BRVP01000016">
    <property type="protein sequence ID" value="GLB53311.1"/>
    <property type="molecule type" value="Genomic_DNA"/>
</dbReference>
<evidence type="ECO:0000313" key="1">
    <source>
        <dbReference type="EMBL" id="GLB53311.1"/>
    </source>
</evidence>
<organism evidence="1 2">
    <name type="scientific">Neptunitalea chrysea</name>
    <dbReference type="NCBI Taxonomy" id="1647581"/>
    <lineage>
        <taxon>Bacteria</taxon>
        <taxon>Pseudomonadati</taxon>
        <taxon>Bacteroidota</taxon>
        <taxon>Flavobacteriia</taxon>
        <taxon>Flavobacteriales</taxon>
        <taxon>Flavobacteriaceae</taxon>
        <taxon>Neptunitalea</taxon>
    </lineage>
</organism>
<sequence length="150" mass="17482">MKSIFDADAYNEISERLGSLSPESQAVWGQMNVTQMIKHCQKPIEFTLGKTTLKKPNFLMGLLLKRVSSKLYNDEPWKKGLPTAKEYTIVETDTFESEKETLKSLINEFYQRKDSDAKFPVHPYFGKFTKDQYGQMTYKHLDHHFTQFGV</sequence>